<organism evidence="4 5">
    <name type="scientific">Sphingomonas floccifaciens</name>
    <dbReference type="NCBI Taxonomy" id="1844115"/>
    <lineage>
        <taxon>Bacteria</taxon>
        <taxon>Pseudomonadati</taxon>
        <taxon>Pseudomonadota</taxon>
        <taxon>Alphaproteobacteria</taxon>
        <taxon>Sphingomonadales</taxon>
        <taxon>Sphingomonadaceae</taxon>
        <taxon>Sphingomonas</taxon>
    </lineage>
</organism>
<dbReference type="PANTHER" id="PTHR11731:SF118">
    <property type="entry name" value="BLR1971 PROTEIN"/>
    <property type="match status" value="1"/>
</dbReference>
<evidence type="ECO:0000313" key="4">
    <source>
        <dbReference type="EMBL" id="MFD1785974.1"/>
    </source>
</evidence>
<protein>
    <submittedName>
        <fullName evidence="4">DPP IV N-terminal domain-containing protein</fullName>
    </submittedName>
</protein>
<accession>A0ABW4N7H3</accession>
<dbReference type="Pfam" id="PF00930">
    <property type="entry name" value="DPPIV_N"/>
    <property type="match status" value="1"/>
</dbReference>
<comment type="caution">
    <text evidence="4">The sequence shown here is derived from an EMBL/GenBank/DDBJ whole genome shotgun (WGS) entry which is preliminary data.</text>
</comment>
<gene>
    <name evidence="4" type="ORF">ACFSC3_00160</name>
</gene>
<feature type="signal peptide" evidence="1">
    <location>
        <begin position="1"/>
        <end position="19"/>
    </location>
</feature>
<dbReference type="RefSeq" id="WP_380937530.1">
    <property type="nucleotide sequence ID" value="NZ_JBHUFC010000001.1"/>
</dbReference>
<dbReference type="InterPro" id="IPR001375">
    <property type="entry name" value="Peptidase_S9_cat"/>
</dbReference>
<name>A0ABW4N7H3_9SPHN</name>
<dbReference type="InterPro" id="IPR002469">
    <property type="entry name" value="Peptidase_S9B_N"/>
</dbReference>
<dbReference type="SUPFAM" id="SSF82171">
    <property type="entry name" value="DPP6 N-terminal domain-like"/>
    <property type="match status" value="1"/>
</dbReference>
<sequence length="771" mass="85292">MRLLASCLSLSLIAGTAAAQERPAVTAADYTRAMKQLGPWTAPLVDHAVRSAHWIDARRFWYVDTDRGVPTIMLVDATKGTKAPAFDTVTLLGALNAAGLKERDATRLGFDGFEPDFAQGTAVVRVRGERFSCALAQPYGCTKPTGQRAGLASAVLSPDGKRAVFVRDWNLWVRDVASGAERQLTTDGVKDFGYATDNAGWKHSDDAIVIWSPDSTKVATFQQDQRAVADFSTTTTQVGHSVVETWKYPFVGDKEIIQIQRVIVDVDRGQVTRLKMPAEPHRSSLCDDVVCGDGPQDMQWAKDGRTLAFVSTSRDHKVETVRIADATTGAVRDVFTETVPTWFDSGYNDEGFNWRYLSQRGEILWWSQRDDWGHYYLYSAKTGKLLRQVTRGAWNVDHPVHIDERSGRMLIAAVGRETGTDPYYRSIYAVSLNGGAPKLLTPERQDHIALPSSDGRYFVDIYSTPQEAQTAVLRRADGKLVVNLAKGDLTRLRATGWQAPESIAVRCSDGKTVCHGLLFKPAGLDPQRKYPVVDYIYPGPFMGTIPSRQFSTALNDTGALAQLGFAVVAIDGMGTPRRSKAFQDYYHRDMGLQAVPDQVTGIQDLASRYAWIDTDRVGIWGHSGGGNATATAMFRYPEFFKVGIAESGNHDNRNYEDDYYEKYLGLLTSDGKTTNYDGQANQDFAKNLKGKLLLAHGILDDNVPLSSTLLVVDALQKANKDFDLILFPRAQHGFGDMGGYMMRRRWDYFVEHLMGATPPKEFKITGPGAGR</sequence>
<dbReference type="SUPFAM" id="SSF53474">
    <property type="entry name" value="alpha/beta-Hydrolases"/>
    <property type="match status" value="1"/>
</dbReference>
<evidence type="ECO:0000313" key="5">
    <source>
        <dbReference type="Proteomes" id="UP001597283"/>
    </source>
</evidence>
<dbReference type="Gene3D" id="3.40.50.1820">
    <property type="entry name" value="alpha/beta hydrolase"/>
    <property type="match status" value="1"/>
</dbReference>
<reference evidence="5" key="1">
    <citation type="journal article" date="2019" name="Int. J. Syst. Evol. Microbiol.">
        <title>The Global Catalogue of Microorganisms (GCM) 10K type strain sequencing project: providing services to taxonomists for standard genome sequencing and annotation.</title>
        <authorList>
            <consortium name="The Broad Institute Genomics Platform"/>
            <consortium name="The Broad Institute Genome Sequencing Center for Infectious Disease"/>
            <person name="Wu L."/>
            <person name="Ma J."/>
        </authorList>
    </citation>
    <scope>NUCLEOTIDE SEQUENCE [LARGE SCALE GENOMIC DNA]</scope>
    <source>
        <strain evidence="5">Q85</strain>
    </source>
</reference>
<feature type="domain" description="Dipeptidylpeptidase IV N-terminal" evidence="3">
    <location>
        <begin position="149"/>
        <end position="466"/>
    </location>
</feature>
<dbReference type="Gene3D" id="2.140.10.30">
    <property type="entry name" value="Dipeptidylpeptidase IV, N-terminal domain"/>
    <property type="match status" value="1"/>
</dbReference>
<dbReference type="Pfam" id="PF00326">
    <property type="entry name" value="Peptidase_S9"/>
    <property type="match status" value="1"/>
</dbReference>
<dbReference type="InterPro" id="IPR050278">
    <property type="entry name" value="Serine_Prot_S9B/DPPIV"/>
</dbReference>
<feature type="chain" id="PRO_5047187392" evidence="1">
    <location>
        <begin position="20"/>
        <end position="771"/>
    </location>
</feature>
<evidence type="ECO:0000259" key="3">
    <source>
        <dbReference type="Pfam" id="PF00930"/>
    </source>
</evidence>
<evidence type="ECO:0000256" key="1">
    <source>
        <dbReference type="SAM" id="SignalP"/>
    </source>
</evidence>
<evidence type="ECO:0000259" key="2">
    <source>
        <dbReference type="Pfam" id="PF00326"/>
    </source>
</evidence>
<dbReference type="InterPro" id="IPR029058">
    <property type="entry name" value="AB_hydrolase_fold"/>
</dbReference>
<proteinExistence type="predicted"/>
<dbReference type="PANTHER" id="PTHR11731">
    <property type="entry name" value="PROTEASE FAMILY S9B,C DIPEPTIDYL-PEPTIDASE IV-RELATED"/>
    <property type="match status" value="1"/>
</dbReference>
<keyword evidence="1" id="KW-0732">Signal</keyword>
<dbReference type="EMBL" id="JBHUFC010000001">
    <property type="protein sequence ID" value="MFD1785974.1"/>
    <property type="molecule type" value="Genomic_DNA"/>
</dbReference>
<keyword evidence="5" id="KW-1185">Reference proteome</keyword>
<dbReference type="Proteomes" id="UP001597283">
    <property type="component" value="Unassembled WGS sequence"/>
</dbReference>
<feature type="domain" description="Peptidase S9 prolyl oligopeptidase catalytic" evidence="2">
    <location>
        <begin position="559"/>
        <end position="753"/>
    </location>
</feature>